<dbReference type="InterPro" id="IPR009068">
    <property type="entry name" value="uS15_NS1_RNA-bd_sf"/>
</dbReference>
<dbReference type="OrthoDB" id="441444at2759"/>
<dbReference type="Gramene" id="CDF38035">
    <property type="protein sequence ID" value="CDF38035"/>
    <property type="gene ID" value="CHC_T00000530001"/>
</dbReference>
<dbReference type="KEGG" id="ccp:CHC_T00000530001"/>
<dbReference type="SMART" id="SM01387">
    <property type="entry name" value="Ribosomal_S15"/>
    <property type="match status" value="1"/>
</dbReference>
<evidence type="ECO:0000256" key="1">
    <source>
        <dbReference type="ARBA" id="ARBA00008434"/>
    </source>
</evidence>
<dbReference type="GO" id="GO:0005840">
    <property type="term" value="C:ribosome"/>
    <property type="evidence" value="ECO:0007669"/>
    <property type="project" value="UniProtKB-KW"/>
</dbReference>
<evidence type="ECO:0000256" key="2">
    <source>
        <dbReference type="ARBA" id="ARBA00022980"/>
    </source>
</evidence>
<dbReference type="Gene3D" id="6.10.250.3130">
    <property type="match status" value="1"/>
</dbReference>
<proteinExistence type="inferred from homology"/>
<dbReference type="PANTHER" id="PTHR23321:SF26">
    <property type="entry name" value="SMALL RIBOSOMAL SUBUNIT PROTEIN US15M"/>
    <property type="match status" value="1"/>
</dbReference>
<evidence type="ECO:0000256" key="5">
    <source>
        <dbReference type="RuleBase" id="RU003920"/>
    </source>
</evidence>
<dbReference type="PROSITE" id="PS00362">
    <property type="entry name" value="RIBOSOMAL_S15"/>
    <property type="match status" value="1"/>
</dbReference>
<dbReference type="RefSeq" id="XP_005717904.1">
    <property type="nucleotide sequence ID" value="XM_005717847.1"/>
</dbReference>
<protein>
    <recommendedName>
        <fullName evidence="5">30S ribosomal protein S15</fullName>
    </recommendedName>
</protein>
<keyword evidence="7" id="KW-1185">Reference proteome</keyword>
<dbReference type="STRING" id="2769.R7QKX9"/>
<evidence type="ECO:0000313" key="6">
    <source>
        <dbReference type="EMBL" id="CDF38035.1"/>
    </source>
</evidence>
<dbReference type="HAMAP" id="MF_01343_B">
    <property type="entry name" value="Ribosomal_uS15_B"/>
    <property type="match status" value="1"/>
</dbReference>
<keyword evidence="3 4" id="KW-0687">Ribonucleoprotein</keyword>
<dbReference type="EMBL" id="HG001893">
    <property type="protein sequence ID" value="CDF38035.1"/>
    <property type="molecule type" value="Genomic_DNA"/>
</dbReference>
<gene>
    <name evidence="6" type="ORF">CHC_T00000530001</name>
</gene>
<dbReference type="NCBIfam" id="TIGR00952">
    <property type="entry name" value="S15_bact"/>
    <property type="match status" value="1"/>
</dbReference>
<dbReference type="GO" id="GO:1990904">
    <property type="term" value="C:ribonucleoprotein complex"/>
    <property type="evidence" value="ECO:0007669"/>
    <property type="project" value="UniProtKB-KW"/>
</dbReference>
<dbReference type="PANTHER" id="PTHR23321">
    <property type="entry name" value="RIBOSOMAL PROTEIN S15, BACTERIAL AND ORGANELLAR"/>
    <property type="match status" value="1"/>
</dbReference>
<keyword evidence="2 4" id="KW-0689">Ribosomal protein</keyword>
<comment type="similarity">
    <text evidence="1 4">Belongs to the universal ribosomal protein uS15 family.</text>
</comment>
<dbReference type="CDD" id="cd00353">
    <property type="entry name" value="Ribosomal_S15p_S13e"/>
    <property type="match status" value="1"/>
</dbReference>
<sequence>MNSPAFATPQATPLTSRTTFSGLSVPRCSAAAPRVYIVPEMTRFAPRMLAAPSEEVGENNTEIPTTESMIGIDDAPVDIGSVATATMEPEEDEDSEYEPCAPPQPFINAQNVSAAQQKFKRHETDSGSPEFQIATLTTRIAYLTDHLKKNPKDFSSTRGLLMMVSTRRRLLKFLKREDEQRFTDIIAGLNIRVSQQIREL</sequence>
<evidence type="ECO:0000256" key="4">
    <source>
        <dbReference type="RuleBase" id="RU003919"/>
    </source>
</evidence>
<organism evidence="6 7">
    <name type="scientific">Chondrus crispus</name>
    <name type="common">Carrageen Irish moss</name>
    <name type="synonym">Polymorpha crispa</name>
    <dbReference type="NCBI Taxonomy" id="2769"/>
    <lineage>
        <taxon>Eukaryota</taxon>
        <taxon>Rhodophyta</taxon>
        <taxon>Florideophyceae</taxon>
        <taxon>Rhodymeniophycidae</taxon>
        <taxon>Gigartinales</taxon>
        <taxon>Gigartinaceae</taxon>
        <taxon>Chondrus</taxon>
    </lineage>
</organism>
<dbReference type="GO" id="GO:0005737">
    <property type="term" value="C:cytoplasm"/>
    <property type="evidence" value="ECO:0007669"/>
    <property type="project" value="UniProtKB-ARBA"/>
</dbReference>
<dbReference type="GeneID" id="17325619"/>
<dbReference type="Gene3D" id="1.10.287.10">
    <property type="entry name" value="S15/NS1, RNA-binding"/>
    <property type="match status" value="1"/>
</dbReference>
<reference evidence="7" key="1">
    <citation type="journal article" date="2013" name="Proc. Natl. Acad. Sci. U.S.A.">
        <title>Genome structure and metabolic features in the red seaweed Chondrus crispus shed light on evolution of the Archaeplastida.</title>
        <authorList>
            <person name="Collen J."/>
            <person name="Porcel B."/>
            <person name="Carre W."/>
            <person name="Ball S.G."/>
            <person name="Chaparro C."/>
            <person name="Tonon T."/>
            <person name="Barbeyron T."/>
            <person name="Michel G."/>
            <person name="Noel B."/>
            <person name="Valentin K."/>
            <person name="Elias M."/>
            <person name="Artiguenave F."/>
            <person name="Arun A."/>
            <person name="Aury J.M."/>
            <person name="Barbosa-Neto J.F."/>
            <person name="Bothwell J.H."/>
            <person name="Bouget F.Y."/>
            <person name="Brillet L."/>
            <person name="Cabello-Hurtado F."/>
            <person name="Capella-Gutierrez S."/>
            <person name="Charrier B."/>
            <person name="Cladiere L."/>
            <person name="Cock J.M."/>
            <person name="Coelho S.M."/>
            <person name="Colleoni C."/>
            <person name="Czjzek M."/>
            <person name="Da Silva C."/>
            <person name="Delage L."/>
            <person name="Denoeud F."/>
            <person name="Deschamps P."/>
            <person name="Dittami S.M."/>
            <person name="Gabaldon T."/>
            <person name="Gachon C.M."/>
            <person name="Groisillier A."/>
            <person name="Herve C."/>
            <person name="Jabbari K."/>
            <person name="Katinka M."/>
            <person name="Kloareg B."/>
            <person name="Kowalczyk N."/>
            <person name="Labadie K."/>
            <person name="Leblanc C."/>
            <person name="Lopez P.J."/>
            <person name="McLachlan D.H."/>
            <person name="Meslet-Cladiere L."/>
            <person name="Moustafa A."/>
            <person name="Nehr Z."/>
            <person name="Nyvall Collen P."/>
            <person name="Panaud O."/>
            <person name="Partensky F."/>
            <person name="Poulain J."/>
            <person name="Rensing S.A."/>
            <person name="Rousvoal S."/>
            <person name="Samson G."/>
            <person name="Symeonidi A."/>
            <person name="Weissenbach J."/>
            <person name="Zambounis A."/>
            <person name="Wincker P."/>
            <person name="Boyen C."/>
        </authorList>
    </citation>
    <scope>NUCLEOTIDE SEQUENCE [LARGE SCALE GENOMIC DNA]</scope>
    <source>
        <strain evidence="7">cv. Stackhouse</strain>
    </source>
</reference>
<dbReference type="SUPFAM" id="SSF47060">
    <property type="entry name" value="S15/NS1 RNA-binding domain"/>
    <property type="match status" value="1"/>
</dbReference>
<evidence type="ECO:0000256" key="3">
    <source>
        <dbReference type="ARBA" id="ARBA00023274"/>
    </source>
</evidence>
<dbReference type="InterPro" id="IPR005290">
    <property type="entry name" value="Ribosomal_uS15_bac-type"/>
</dbReference>
<dbReference type="Proteomes" id="UP000012073">
    <property type="component" value="Unassembled WGS sequence"/>
</dbReference>
<evidence type="ECO:0000313" key="7">
    <source>
        <dbReference type="Proteomes" id="UP000012073"/>
    </source>
</evidence>
<dbReference type="GO" id="GO:0003735">
    <property type="term" value="F:structural constituent of ribosome"/>
    <property type="evidence" value="ECO:0007669"/>
    <property type="project" value="InterPro"/>
</dbReference>
<dbReference type="Pfam" id="PF00312">
    <property type="entry name" value="Ribosomal_S15"/>
    <property type="match status" value="1"/>
</dbReference>
<dbReference type="AlphaFoldDB" id="R7QKX9"/>
<name>R7QKX9_CHOCR</name>
<dbReference type="GO" id="GO:0006412">
    <property type="term" value="P:translation"/>
    <property type="evidence" value="ECO:0007669"/>
    <property type="project" value="InterPro"/>
</dbReference>
<dbReference type="InterPro" id="IPR000589">
    <property type="entry name" value="Ribosomal_uS15"/>
</dbReference>
<accession>R7QKX9</accession>